<reference evidence="1" key="1">
    <citation type="journal article" date="2015" name="Nature">
        <title>Complex archaea that bridge the gap between prokaryotes and eukaryotes.</title>
        <authorList>
            <person name="Spang A."/>
            <person name="Saw J.H."/>
            <person name="Jorgensen S.L."/>
            <person name="Zaremba-Niedzwiedzka K."/>
            <person name="Martijn J."/>
            <person name="Lind A.E."/>
            <person name="van Eijk R."/>
            <person name="Schleper C."/>
            <person name="Guy L."/>
            <person name="Ettema T.J."/>
        </authorList>
    </citation>
    <scope>NUCLEOTIDE SEQUENCE</scope>
</reference>
<dbReference type="EMBL" id="LAZR01006223">
    <property type="protein sequence ID" value="KKM93777.1"/>
    <property type="molecule type" value="Genomic_DNA"/>
</dbReference>
<accession>A0A0F9PKL2</accession>
<gene>
    <name evidence="1" type="ORF">LCGC14_1205070</name>
</gene>
<sequence length="25" mass="2866">MIGIIFLPGRRVLSNIDPLHLVMLF</sequence>
<protein>
    <submittedName>
        <fullName evidence="1">Uncharacterized protein</fullName>
    </submittedName>
</protein>
<name>A0A0F9PKL2_9ZZZZ</name>
<organism evidence="1">
    <name type="scientific">marine sediment metagenome</name>
    <dbReference type="NCBI Taxonomy" id="412755"/>
    <lineage>
        <taxon>unclassified sequences</taxon>
        <taxon>metagenomes</taxon>
        <taxon>ecological metagenomes</taxon>
    </lineage>
</organism>
<feature type="non-terminal residue" evidence="1">
    <location>
        <position position="25"/>
    </location>
</feature>
<evidence type="ECO:0000313" key="1">
    <source>
        <dbReference type="EMBL" id="KKM93777.1"/>
    </source>
</evidence>
<proteinExistence type="predicted"/>
<dbReference type="AlphaFoldDB" id="A0A0F9PKL2"/>
<comment type="caution">
    <text evidence="1">The sequence shown here is derived from an EMBL/GenBank/DDBJ whole genome shotgun (WGS) entry which is preliminary data.</text>
</comment>